<evidence type="ECO:0000313" key="3">
    <source>
        <dbReference type="Proteomes" id="UP000784294"/>
    </source>
</evidence>
<dbReference type="AlphaFoldDB" id="A0A3S5C1A0"/>
<feature type="compositionally biased region" description="Acidic residues" evidence="1">
    <location>
        <begin position="1"/>
        <end position="17"/>
    </location>
</feature>
<evidence type="ECO:0000313" key="2">
    <source>
        <dbReference type="EMBL" id="VEL28782.1"/>
    </source>
</evidence>
<keyword evidence="3" id="KW-1185">Reference proteome</keyword>
<reference evidence="2" key="1">
    <citation type="submission" date="2018-11" db="EMBL/GenBank/DDBJ databases">
        <authorList>
            <consortium name="Pathogen Informatics"/>
        </authorList>
    </citation>
    <scope>NUCLEOTIDE SEQUENCE</scope>
</reference>
<comment type="caution">
    <text evidence="2">The sequence shown here is derived from an EMBL/GenBank/DDBJ whole genome shotgun (WGS) entry which is preliminary data.</text>
</comment>
<organism evidence="2 3">
    <name type="scientific">Protopolystoma xenopodis</name>
    <dbReference type="NCBI Taxonomy" id="117903"/>
    <lineage>
        <taxon>Eukaryota</taxon>
        <taxon>Metazoa</taxon>
        <taxon>Spiralia</taxon>
        <taxon>Lophotrochozoa</taxon>
        <taxon>Platyhelminthes</taxon>
        <taxon>Monogenea</taxon>
        <taxon>Polyopisthocotylea</taxon>
        <taxon>Polystomatidea</taxon>
        <taxon>Polystomatidae</taxon>
        <taxon>Protopolystoma</taxon>
    </lineage>
</organism>
<feature type="region of interest" description="Disordered" evidence="1">
    <location>
        <begin position="1"/>
        <end position="22"/>
    </location>
</feature>
<accession>A0A3S5C1A0</accession>
<dbReference type="Proteomes" id="UP000784294">
    <property type="component" value="Unassembled WGS sequence"/>
</dbReference>
<dbReference type="EMBL" id="CAAALY010097785">
    <property type="protein sequence ID" value="VEL28782.1"/>
    <property type="molecule type" value="Genomic_DNA"/>
</dbReference>
<gene>
    <name evidence="2" type="ORF">PXEA_LOCUS22222</name>
</gene>
<proteinExistence type="predicted"/>
<sequence>MGNEFAEEDDESEDDDDKKEKEAKKIAKLIKEYKEKNIENAKNDKLDSAKKGDQMSIKDWWDQGELPLEDEVMSLSEMSTLGIADEKLALHSLSSSLMDRAEWIKWSPFS</sequence>
<protein>
    <submittedName>
        <fullName evidence="2">Uncharacterized protein</fullName>
    </submittedName>
</protein>
<name>A0A3S5C1A0_9PLAT</name>
<evidence type="ECO:0000256" key="1">
    <source>
        <dbReference type="SAM" id="MobiDB-lite"/>
    </source>
</evidence>